<dbReference type="FunFam" id="3.30.2410.10:FF:000017">
    <property type="entry name" value="E3 ubiquitin-protein ligase UPL7"/>
    <property type="match status" value="1"/>
</dbReference>
<dbReference type="SUPFAM" id="SSF56204">
    <property type="entry name" value="Hect, E3 ligase catalytic domain"/>
    <property type="match status" value="1"/>
</dbReference>
<dbReference type="PANTHER" id="PTHR45700:SF2">
    <property type="entry name" value="UBIQUITIN-PROTEIN LIGASE E3C"/>
    <property type="match status" value="1"/>
</dbReference>
<evidence type="ECO:0000256" key="2">
    <source>
        <dbReference type="ARBA" id="ARBA00004906"/>
    </source>
</evidence>
<proteinExistence type="predicted"/>
<dbReference type="Proteomes" id="UP000012174">
    <property type="component" value="Unassembled WGS sequence"/>
</dbReference>
<dbReference type="GO" id="GO:0000209">
    <property type="term" value="P:protein polyubiquitination"/>
    <property type="evidence" value="ECO:0007669"/>
    <property type="project" value="InterPro"/>
</dbReference>
<dbReference type="OrthoDB" id="8068875at2759"/>
<dbReference type="InterPro" id="IPR044611">
    <property type="entry name" value="E3A/B/C-like"/>
</dbReference>
<evidence type="ECO:0000313" key="9">
    <source>
        <dbReference type="EMBL" id="EMR65428.1"/>
    </source>
</evidence>
<dbReference type="Gene3D" id="3.30.2160.10">
    <property type="entry name" value="Hect, E3 ligase catalytic domain"/>
    <property type="match status" value="1"/>
</dbReference>
<sequence>MDVLGLRNTTITTLRSLYERDSRRSFLPKDFWLMPKKFDMKSFVSAVVLEEQRKNEVDEDDESGDSEGEGQNSFHNATISRLSRAARIEQNRGRGSREKFLAKLVPKLEILRNMPFIIPFEIRVQIFREFVNLDKFKRRGGNIDPDRWRMWILQGDSFFNGPSTRGRELLGRHNARVKRGVVFDDAFDQFYTLGEGLKEPIQITFVDQFDQPEAGIDGGGVTKEFLTSIADEAFNPSPEGHSFFVANKQNLLYPNPTAFDERAELLRFHGLKEGTAGWGNGFQDLAKRYEFLGRIVGKCMYEGILIDIAFAPFFLLKWSSSGQSTPADYRANLNDLRDLDPELYQGLKNLKNYPGDVGDLSLNFAITDQIRTPDGGVRTVTRPLRKDGENITVTNKDRPLYISYVASHRLIVQPYRQTKAFLRGLGSIINPSWLSMFNQSELQRLVGGDSSEIDVEDLRHNTIYSGLYAIGDDGMEHPTVQMFWQVMHSLQDEERREVLKYVTSTPRAPLLGFSQLSPHFSIRDAGTDEERLPSTSTCVNLLKLPRYTNIETLKSKLLYAIKSGAGFDLS</sequence>
<dbReference type="GO" id="GO:0061630">
    <property type="term" value="F:ubiquitin protein ligase activity"/>
    <property type="evidence" value="ECO:0007669"/>
    <property type="project" value="UniProtKB-EC"/>
</dbReference>
<dbReference type="EMBL" id="KB706867">
    <property type="protein sequence ID" value="EMR65428.1"/>
    <property type="molecule type" value="Genomic_DNA"/>
</dbReference>
<dbReference type="KEGG" id="ela:UCREL1_7602"/>
<evidence type="ECO:0000256" key="6">
    <source>
        <dbReference type="PROSITE-ProRule" id="PRU00104"/>
    </source>
</evidence>
<evidence type="ECO:0000259" key="8">
    <source>
        <dbReference type="PROSITE" id="PS50237"/>
    </source>
</evidence>
<feature type="domain" description="HECT" evidence="8">
    <location>
        <begin position="197"/>
        <end position="570"/>
    </location>
</feature>
<dbReference type="STRING" id="1287681.M7SM09"/>
<dbReference type="SMART" id="SM00119">
    <property type="entry name" value="HECTc"/>
    <property type="match status" value="1"/>
</dbReference>
<comment type="pathway">
    <text evidence="2">Protein modification; protein ubiquitination.</text>
</comment>
<dbReference type="PROSITE" id="PS50237">
    <property type="entry name" value="HECT"/>
    <property type="match status" value="1"/>
</dbReference>
<evidence type="ECO:0000256" key="1">
    <source>
        <dbReference type="ARBA" id="ARBA00000885"/>
    </source>
</evidence>
<evidence type="ECO:0000256" key="5">
    <source>
        <dbReference type="ARBA" id="ARBA00022786"/>
    </source>
</evidence>
<evidence type="ECO:0000256" key="4">
    <source>
        <dbReference type="ARBA" id="ARBA00022679"/>
    </source>
</evidence>
<dbReference type="PANTHER" id="PTHR45700">
    <property type="entry name" value="UBIQUITIN-PROTEIN LIGASE E3C"/>
    <property type="match status" value="1"/>
</dbReference>
<dbReference type="Gene3D" id="3.30.2410.10">
    <property type="entry name" value="Hect, E3 ligase catalytic domain"/>
    <property type="match status" value="1"/>
</dbReference>
<dbReference type="AlphaFoldDB" id="M7SM09"/>
<dbReference type="EC" id="2.3.2.26" evidence="3"/>
<gene>
    <name evidence="9" type="ORF">UCREL1_7602</name>
</gene>
<accession>M7SM09</accession>
<evidence type="ECO:0000256" key="7">
    <source>
        <dbReference type="SAM" id="MobiDB-lite"/>
    </source>
</evidence>
<dbReference type="InterPro" id="IPR035983">
    <property type="entry name" value="Hect_E3_ubiquitin_ligase"/>
</dbReference>
<keyword evidence="5 6" id="KW-0833">Ubl conjugation pathway</keyword>
<dbReference type="Pfam" id="PF00632">
    <property type="entry name" value="HECT"/>
    <property type="match status" value="1"/>
</dbReference>
<dbReference type="OMA" id="MQMGRHQ"/>
<evidence type="ECO:0000313" key="10">
    <source>
        <dbReference type="Proteomes" id="UP000012174"/>
    </source>
</evidence>
<feature type="active site" description="Glycyl thioester intermediate" evidence="6">
    <location>
        <position position="538"/>
    </location>
</feature>
<dbReference type="Gene3D" id="3.90.1750.10">
    <property type="entry name" value="Hect, E3 ligase catalytic domains"/>
    <property type="match status" value="1"/>
</dbReference>
<feature type="region of interest" description="Disordered" evidence="7">
    <location>
        <begin position="54"/>
        <end position="76"/>
    </location>
</feature>
<name>M7SM09_EUTLA</name>
<dbReference type="HOGENOM" id="CLU_002173_9_3_1"/>
<dbReference type="eggNOG" id="KOG0942">
    <property type="taxonomic scope" value="Eukaryota"/>
</dbReference>
<keyword evidence="4" id="KW-0808">Transferase</keyword>
<keyword evidence="10" id="KW-1185">Reference proteome</keyword>
<dbReference type="CDD" id="cd00078">
    <property type="entry name" value="HECTc"/>
    <property type="match status" value="1"/>
</dbReference>
<reference evidence="10" key="1">
    <citation type="journal article" date="2013" name="Genome Announc.">
        <title>Draft genome sequence of the grapevine dieback fungus Eutypa lata UCR-EL1.</title>
        <authorList>
            <person name="Blanco-Ulate B."/>
            <person name="Rolshausen P.E."/>
            <person name="Cantu D."/>
        </authorList>
    </citation>
    <scope>NUCLEOTIDE SEQUENCE [LARGE SCALE GENOMIC DNA]</scope>
    <source>
        <strain evidence="10">UCR-EL1</strain>
    </source>
</reference>
<dbReference type="GO" id="GO:0006511">
    <property type="term" value="P:ubiquitin-dependent protein catabolic process"/>
    <property type="evidence" value="ECO:0007669"/>
    <property type="project" value="TreeGrafter"/>
</dbReference>
<protein>
    <recommendedName>
        <fullName evidence="3">HECT-type E3 ubiquitin transferase</fullName>
        <ecNumber evidence="3">2.3.2.26</ecNumber>
    </recommendedName>
</protein>
<comment type="catalytic activity">
    <reaction evidence="1">
        <text>S-ubiquitinyl-[E2 ubiquitin-conjugating enzyme]-L-cysteine + [acceptor protein]-L-lysine = [E2 ubiquitin-conjugating enzyme]-L-cysteine + N(6)-ubiquitinyl-[acceptor protein]-L-lysine.</text>
        <dbReference type="EC" id="2.3.2.26"/>
    </reaction>
</comment>
<feature type="compositionally biased region" description="Acidic residues" evidence="7">
    <location>
        <begin position="57"/>
        <end position="68"/>
    </location>
</feature>
<organism evidence="9 10">
    <name type="scientific">Eutypa lata (strain UCR-EL1)</name>
    <name type="common">Grapevine dieback disease fungus</name>
    <name type="synonym">Eutypa armeniacae</name>
    <dbReference type="NCBI Taxonomy" id="1287681"/>
    <lineage>
        <taxon>Eukaryota</taxon>
        <taxon>Fungi</taxon>
        <taxon>Dikarya</taxon>
        <taxon>Ascomycota</taxon>
        <taxon>Pezizomycotina</taxon>
        <taxon>Sordariomycetes</taxon>
        <taxon>Xylariomycetidae</taxon>
        <taxon>Xylariales</taxon>
        <taxon>Diatrypaceae</taxon>
        <taxon>Eutypa</taxon>
    </lineage>
</organism>
<evidence type="ECO:0000256" key="3">
    <source>
        <dbReference type="ARBA" id="ARBA00012485"/>
    </source>
</evidence>
<dbReference type="InterPro" id="IPR000569">
    <property type="entry name" value="HECT_dom"/>
</dbReference>